<reference evidence="5 6" key="1">
    <citation type="submission" date="2018-08" db="EMBL/GenBank/DDBJ databases">
        <title>Salinimonas sediminis sp. nov., a piezophilic bacterium isolated from a deep-sea sediment sample from the New Britain Trench.</title>
        <authorList>
            <person name="Cao J."/>
        </authorList>
    </citation>
    <scope>NUCLEOTIDE SEQUENCE [LARGE SCALE GENOMIC DNA]</scope>
    <source>
        <strain evidence="5 6">N102</strain>
    </source>
</reference>
<dbReference type="PANTHER" id="PTHR10272">
    <property type="entry name" value="PLATELET-ACTIVATING FACTOR ACETYLHYDROLASE"/>
    <property type="match status" value="1"/>
</dbReference>
<dbReference type="RefSeq" id="WP_108567078.1">
    <property type="nucleotide sequence ID" value="NZ_CP031769.1"/>
</dbReference>
<keyword evidence="3" id="KW-0443">Lipid metabolism</keyword>
<dbReference type="InterPro" id="IPR029058">
    <property type="entry name" value="AB_hydrolase_fold"/>
</dbReference>
<keyword evidence="2" id="KW-0442">Lipid degradation</keyword>
<evidence type="ECO:0000256" key="3">
    <source>
        <dbReference type="ARBA" id="ARBA00023098"/>
    </source>
</evidence>
<dbReference type="AlphaFoldDB" id="A0A346NN91"/>
<evidence type="ECO:0000256" key="4">
    <source>
        <dbReference type="SAM" id="SignalP"/>
    </source>
</evidence>
<dbReference type="Proteomes" id="UP000262073">
    <property type="component" value="Chromosome"/>
</dbReference>
<dbReference type="Pfam" id="PF03403">
    <property type="entry name" value="PAF-AH_p_II"/>
    <property type="match status" value="1"/>
</dbReference>
<dbReference type="GO" id="GO:0003847">
    <property type="term" value="F:1-alkyl-2-acetylglycerophosphocholine esterase activity"/>
    <property type="evidence" value="ECO:0007669"/>
    <property type="project" value="TreeGrafter"/>
</dbReference>
<dbReference type="EMBL" id="CP031769">
    <property type="protein sequence ID" value="AXR06998.1"/>
    <property type="molecule type" value="Genomic_DNA"/>
</dbReference>
<name>A0A346NN91_9ALTE</name>
<gene>
    <name evidence="5" type="ORF">D0Y50_11945</name>
</gene>
<dbReference type="Gene3D" id="3.40.50.1820">
    <property type="entry name" value="alpha/beta hydrolase"/>
    <property type="match status" value="1"/>
</dbReference>
<evidence type="ECO:0000313" key="6">
    <source>
        <dbReference type="Proteomes" id="UP000262073"/>
    </source>
</evidence>
<keyword evidence="1 5" id="KW-0378">Hydrolase</keyword>
<organism evidence="5 6">
    <name type="scientific">Salinimonas sediminis</name>
    <dbReference type="NCBI Taxonomy" id="2303538"/>
    <lineage>
        <taxon>Bacteria</taxon>
        <taxon>Pseudomonadati</taxon>
        <taxon>Pseudomonadota</taxon>
        <taxon>Gammaproteobacteria</taxon>
        <taxon>Alteromonadales</taxon>
        <taxon>Alteromonadaceae</taxon>
        <taxon>Alteromonas/Salinimonas group</taxon>
        <taxon>Salinimonas</taxon>
    </lineage>
</organism>
<dbReference type="KEGG" id="salm:D0Y50_11945"/>
<evidence type="ECO:0000256" key="1">
    <source>
        <dbReference type="ARBA" id="ARBA00022801"/>
    </source>
</evidence>
<feature type="chain" id="PRO_5017072561" evidence="4">
    <location>
        <begin position="25"/>
        <end position="427"/>
    </location>
</feature>
<keyword evidence="4" id="KW-0732">Signal</keyword>
<keyword evidence="6" id="KW-1185">Reference proteome</keyword>
<dbReference type="GO" id="GO:0016042">
    <property type="term" value="P:lipid catabolic process"/>
    <property type="evidence" value="ECO:0007669"/>
    <property type="project" value="UniProtKB-KW"/>
</dbReference>
<sequence>MKTFNPINKVSAILLLLISTCAIGNPVGEAQRLYSPLPDEVIPALSKAGKWPVAVRTITVVNKAHYPLFEKEQKPRELVLEVWYPASQQGEPALYENVMRSHTPFSIIGSASRDSEPAKGSYPLIILSHGYTGYRHLMYYLAEHLASHGYVVAAIDHTDSTNQDINIQESPYAGFPSTLYNRSRDQQFVLEALTEHTQFSAVIDDSKVGLIGYSMGGYGAVATAGGCYAFDQQSVATFTGVTDAKTAAGIAKKLNTCSGGNQTEPDGRWAAVVALAPWGGQHQLFSPKSLNNIAVPILYVVGEFDDISGYDGVTWLYKQTQNNQTKLLTIDNARHNIAGHPAPAEAYNHELDLGHYYEPAWQTQALNNIVRHFSLAQMNCYLKDQKQSCKYLAVQGNSNEVDAEGKTTPAWPGFNKRYGLGLRMDSK</sequence>
<dbReference type="OrthoDB" id="9814760at2"/>
<evidence type="ECO:0000313" key="5">
    <source>
        <dbReference type="EMBL" id="AXR06998.1"/>
    </source>
</evidence>
<dbReference type="SUPFAM" id="SSF53474">
    <property type="entry name" value="alpha/beta-Hydrolases"/>
    <property type="match status" value="1"/>
</dbReference>
<protein>
    <submittedName>
        <fullName evidence="5">Acetylhydrolase</fullName>
    </submittedName>
</protein>
<proteinExistence type="predicted"/>
<dbReference type="PANTHER" id="PTHR10272:SF0">
    <property type="entry name" value="PLATELET-ACTIVATING FACTOR ACETYLHYDROLASE"/>
    <property type="match status" value="1"/>
</dbReference>
<evidence type="ECO:0000256" key="2">
    <source>
        <dbReference type="ARBA" id="ARBA00022963"/>
    </source>
</evidence>
<feature type="signal peptide" evidence="4">
    <location>
        <begin position="1"/>
        <end position="24"/>
    </location>
</feature>
<accession>A0A346NN91</accession>